<dbReference type="GO" id="GO:0005635">
    <property type="term" value="C:nuclear envelope"/>
    <property type="evidence" value="ECO:0007669"/>
    <property type="project" value="UniProtKB-ARBA"/>
</dbReference>
<dbReference type="InterPro" id="IPR002075">
    <property type="entry name" value="NTF2_dom"/>
</dbReference>
<organism evidence="4 5">
    <name type="scientific">Acorus calamus</name>
    <name type="common">Sweet flag</name>
    <dbReference type="NCBI Taxonomy" id="4465"/>
    <lineage>
        <taxon>Eukaryota</taxon>
        <taxon>Viridiplantae</taxon>
        <taxon>Streptophyta</taxon>
        <taxon>Embryophyta</taxon>
        <taxon>Tracheophyta</taxon>
        <taxon>Spermatophyta</taxon>
        <taxon>Magnoliopsida</taxon>
        <taxon>Liliopsida</taxon>
        <taxon>Acoraceae</taxon>
        <taxon>Acorus</taxon>
    </lineage>
</organism>
<keyword evidence="2" id="KW-0813">Transport</keyword>
<dbReference type="Pfam" id="PF02136">
    <property type="entry name" value="NTF2"/>
    <property type="match status" value="1"/>
</dbReference>
<dbReference type="GO" id="GO:0006606">
    <property type="term" value="P:protein import into nucleus"/>
    <property type="evidence" value="ECO:0007669"/>
    <property type="project" value="UniProtKB-ARBA"/>
</dbReference>
<evidence type="ECO:0000256" key="1">
    <source>
        <dbReference type="ARBA" id="ARBA00022490"/>
    </source>
</evidence>
<protein>
    <recommendedName>
        <fullName evidence="2">NTF2-related export protein</fullName>
    </recommendedName>
</protein>
<keyword evidence="2" id="KW-0653">Protein transport</keyword>
<dbReference type="PROSITE" id="PS50177">
    <property type="entry name" value="NTF2_DOMAIN"/>
    <property type="match status" value="1"/>
</dbReference>
<evidence type="ECO:0000256" key="2">
    <source>
        <dbReference type="RuleBase" id="RU369002"/>
    </source>
</evidence>
<accession>A0AAV9C2G0</accession>
<sequence length="133" mass="15052">MENDETVNVVEQLELVAKAFVDHYYHLFDNNRTSLSSLYGTTSMLTFEGQKIHGAEEIARKLIELPFDHCKHFVSTVDSQPSSVPGGILVFVSGCLQLPGEEHFLKFSQMFQLVPTSQGSFYVQNDIFRLNYG</sequence>
<gene>
    <name evidence="4" type="primary">NTF2</name>
    <name evidence="4" type="ORF">QJS10_CPB21g00876</name>
</gene>
<keyword evidence="5" id="KW-1185">Reference proteome</keyword>
<dbReference type="GO" id="GO:0051028">
    <property type="term" value="P:mRNA transport"/>
    <property type="evidence" value="ECO:0007669"/>
    <property type="project" value="UniProtKB-UniRule"/>
</dbReference>
<reference evidence="4" key="1">
    <citation type="journal article" date="2023" name="Nat. Commun.">
        <title>Diploid and tetraploid genomes of Acorus and the evolution of monocots.</title>
        <authorList>
            <person name="Ma L."/>
            <person name="Liu K.W."/>
            <person name="Li Z."/>
            <person name="Hsiao Y.Y."/>
            <person name="Qi Y."/>
            <person name="Fu T."/>
            <person name="Tang G.D."/>
            <person name="Zhang D."/>
            <person name="Sun W.H."/>
            <person name="Liu D.K."/>
            <person name="Li Y."/>
            <person name="Chen G.Z."/>
            <person name="Liu X.D."/>
            <person name="Liao X.Y."/>
            <person name="Jiang Y.T."/>
            <person name="Yu X."/>
            <person name="Hao Y."/>
            <person name="Huang J."/>
            <person name="Zhao X.W."/>
            <person name="Ke S."/>
            <person name="Chen Y.Y."/>
            <person name="Wu W.L."/>
            <person name="Hsu J.L."/>
            <person name="Lin Y.F."/>
            <person name="Huang M.D."/>
            <person name="Li C.Y."/>
            <person name="Huang L."/>
            <person name="Wang Z.W."/>
            <person name="Zhao X."/>
            <person name="Zhong W.Y."/>
            <person name="Peng D.H."/>
            <person name="Ahmad S."/>
            <person name="Lan S."/>
            <person name="Zhang J.S."/>
            <person name="Tsai W.C."/>
            <person name="Van de Peer Y."/>
            <person name="Liu Z.J."/>
        </authorList>
    </citation>
    <scope>NUCLEOTIDE SEQUENCE</scope>
    <source>
        <strain evidence="4">CP</strain>
    </source>
</reference>
<reference evidence="4" key="2">
    <citation type="submission" date="2023-06" db="EMBL/GenBank/DDBJ databases">
        <authorList>
            <person name="Ma L."/>
            <person name="Liu K.-W."/>
            <person name="Li Z."/>
            <person name="Hsiao Y.-Y."/>
            <person name="Qi Y."/>
            <person name="Fu T."/>
            <person name="Tang G."/>
            <person name="Zhang D."/>
            <person name="Sun W.-H."/>
            <person name="Liu D.-K."/>
            <person name="Li Y."/>
            <person name="Chen G.-Z."/>
            <person name="Liu X.-D."/>
            <person name="Liao X.-Y."/>
            <person name="Jiang Y.-T."/>
            <person name="Yu X."/>
            <person name="Hao Y."/>
            <person name="Huang J."/>
            <person name="Zhao X.-W."/>
            <person name="Ke S."/>
            <person name="Chen Y.-Y."/>
            <person name="Wu W.-L."/>
            <person name="Hsu J.-L."/>
            <person name="Lin Y.-F."/>
            <person name="Huang M.-D."/>
            <person name="Li C.-Y."/>
            <person name="Huang L."/>
            <person name="Wang Z.-W."/>
            <person name="Zhao X."/>
            <person name="Zhong W.-Y."/>
            <person name="Peng D.-H."/>
            <person name="Ahmad S."/>
            <person name="Lan S."/>
            <person name="Zhang J.-S."/>
            <person name="Tsai W.-C."/>
            <person name="Van De Peer Y."/>
            <person name="Liu Z.-J."/>
        </authorList>
    </citation>
    <scope>NUCLEOTIDE SEQUENCE</scope>
    <source>
        <strain evidence="4">CP</strain>
        <tissue evidence="4">Leaves</tissue>
    </source>
</reference>
<comment type="subcellular location">
    <subcellularLocation>
        <location evidence="2">Cytoplasm</location>
    </subcellularLocation>
    <subcellularLocation>
        <location evidence="2">Nucleus</location>
    </subcellularLocation>
</comment>
<dbReference type="FunFam" id="3.10.450.50:FF:000005">
    <property type="entry name" value="Nuclear transport factor 2"/>
    <property type="match status" value="1"/>
</dbReference>
<dbReference type="InterPro" id="IPR018222">
    <property type="entry name" value="Nuclear_transport_factor_2_euk"/>
</dbReference>
<dbReference type="InterPro" id="IPR032710">
    <property type="entry name" value="NTF2-like_dom_sf"/>
</dbReference>
<dbReference type="GO" id="GO:0005737">
    <property type="term" value="C:cytoplasm"/>
    <property type="evidence" value="ECO:0007669"/>
    <property type="project" value="UniProtKB-SubCell"/>
</dbReference>
<evidence type="ECO:0000313" key="5">
    <source>
        <dbReference type="Proteomes" id="UP001180020"/>
    </source>
</evidence>
<dbReference type="SUPFAM" id="SSF54427">
    <property type="entry name" value="NTF2-like"/>
    <property type="match status" value="1"/>
</dbReference>
<evidence type="ECO:0000313" key="4">
    <source>
        <dbReference type="EMBL" id="KAK1283091.1"/>
    </source>
</evidence>
<dbReference type="EMBL" id="JAUJYO010000021">
    <property type="protein sequence ID" value="KAK1283091.1"/>
    <property type="molecule type" value="Genomic_DNA"/>
</dbReference>
<feature type="domain" description="NTF2" evidence="3">
    <location>
        <begin position="16"/>
        <end position="130"/>
    </location>
</feature>
<dbReference type="PANTHER" id="PTHR12612">
    <property type="entry name" value="NUCLEAR TRANSPORT FACTOR 2"/>
    <property type="match status" value="1"/>
</dbReference>
<evidence type="ECO:0000259" key="3">
    <source>
        <dbReference type="PROSITE" id="PS50177"/>
    </source>
</evidence>
<keyword evidence="1 2" id="KW-0963">Cytoplasm</keyword>
<proteinExistence type="predicted"/>
<comment type="function">
    <text evidence="2">Has a role in nuclear-cytoplasmic transport of proteins and mRNAs.</text>
</comment>
<keyword evidence="2" id="KW-0539">Nucleus</keyword>
<dbReference type="Gene3D" id="3.10.450.50">
    <property type="match status" value="1"/>
</dbReference>
<dbReference type="CDD" id="cd00780">
    <property type="entry name" value="NTF2"/>
    <property type="match status" value="1"/>
</dbReference>
<comment type="caution">
    <text evidence="4">The sequence shown here is derived from an EMBL/GenBank/DDBJ whole genome shotgun (WGS) entry which is preliminary data.</text>
</comment>
<dbReference type="InterPro" id="IPR045875">
    <property type="entry name" value="NTF2"/>
</dbReference>
<dbReference type="AlphaFoldDB" id="A0AAV9C2G0"/>
<name>A0AAV9C2G0_ACOCL</name>
<dbReference type="Proteomes" id="UP001180020">
    <property type="component" value="Unassembled WGS sequence"/>
</dbReference>